<evidence type="ECO:0000256" key="1">
    <source>
        <dbReference type="ARBA" id="ARBA00022475"/>
    </source>
</evidence>
<dbReference type="STRING" id="1489064.WH96_11505"/>
<dbReference type="PROSITE" id="PS51257">
    <property type="entry name" value="PROKAR_LIPOPROTEIN"/>
    <property type="match status" value="1"/>
</dbReference>
<evidence type="ECO:0000256" key="6">
    <source>
        <dbReference type="SAM" id="SignalP"/>
    </source>
</evidence>
<keyword evidence="1" id="KW-1003">Cell membrane</keyword>
<evidence type="ECO:0000256" key="5">
    <source>
        <dbReference type="ARBA" id="ARBA00023288"/>
    </source>
</evidence>
<keyword evidence="4" id="KW-0564">Palmitate</keyword>
<dbReference type="AlphaFoldDB" id="A0A0H2MCS5"/>
<reference evidence="7 8" key="1">
    <citation type="submission" date="2015-03" db="EMBL/GenBank/DDBJ databases">
        <title>Genome Sequence of Kiloniella spongiae MEBiC09566, isolated from a marine sponge.</title>
        <authorList>
            <person name="Shao Z."/>
            <person name="Wang L."/>
            <person name="Li X."/>
        </authorList>
    </citation>
    <scope>NUCLEOTIDE SEQUENCE [LARGE SCALE GENOMIC DNA]</scope>
    <source>
        <strain evidence="7 8">MEBiC09566</strain>
    </source>
</reference>
<sequence>MIKKIILAGISALTLSACAVPDKVAKPVEAPVSQAQQEEAQKQAFATPEVTRLKRKVAIARFSNETRYGKTFLRDGENDPLGKQATDMLSSRLVESGKFLVFERPDIEKIKKEQEYTQASNLIGVDTLIVGSVTEFGRKTVGKSGFLSSTKKQVARAKVEIRLVDSKTGHIFFSANGAGEASNEANSVAGFGNRSEYDATLNDKAIAAAVSSVMNEIVRKLDERPWRTDILKREGSTVFISGGQSQGLSIGDTLDIMKAGDTIRSAQSGFDIELPAQKIGSLKILSFFGTDETNEGSVTQITSGTMENSSVSEYFIAEGAN</sequence>
<organism evidence="7 8">
    <name type="scientific">Kiloniella spongiae</name>
    <dbReference type="NCBI Taxonomy" id="1489064"/>
    <lineage>
        <taxon>Bacteria</taxon>
        <taxon>Pseudomonadati</taxon>
        <taxon>Pseudomonadota</taxon>
        <taxon>Alphaproteobacteria</taxon>
        <taxon>Rhodospirillales</taxon>
        <taxon>Kiloniellaceae</taxon>
        <taxon>Kiloniella</taxon>
    </lineage>
</organism>
<keyword evidence="5" id="KW-0449">Lipoprotein</keyword>
<feature type="chain" id="PRO_5002596958" evidence="6">
    <location>
        <begin position="20"/>
        <end position="321"/>
    </location>
</feature>
<comment type="caution">
    <text evidence="7">The sequence shown here is derived from an EMBL/GenBank/DDBJ whole genome shotgun (WGS) entry which is preliminary data.</text>
</comment>
<dbReference type="GO" id="GO:0030288">
    <property type="term" value="C:outer membrane-bounded periplasmic space"/>
    <property type="evidence" value="ECO:0007669"/>
    <property type="project" value="InterPro"/>
</dbReference>
<keyword evidence="2 6" id="KW-0732">Signal</keyword>
<dbReference type="PANTHER" id="PTHR41164:SF1">
    <property type="entry name" value="CURLI PRODUCTION ASSEMBLY_TRANSPORT COMPONENT CSGG"/>
    <property type="match status" value="1"/>
</dbReference>
<dbReference type="InterPro" id="IPR005534">
    <property type="entry name" value="Curli_assmbl/transp-comp_CsgG"/>
</dbReference>
<name>A0A0H2MCS5_9PROT</name>
<dbReference type="OrthoDB" id="9793163at2"/>
<dbReference type="PATRIC" id="fig|1489064.4.peg.3616"/>
<keyword evidence="8" id="KW-1185">Reference proteome</keyword>
<accession>A0A0H2MCS5</accession>
<protein>
    <submittedName>
        <fullName evidence="7">Curli production assembly protein CsgG</fullName>
    </submittedName>
</protein>
<evidence type="ECO:0000256" key="2">
    <source>
        <dbReference type="ARBA" id="ARBA00022729"/>
    </source>
</evidence>
<evidence type="ECO:0000256" key="4">
    <source>
        <dbReference type="ARBA" id="ARBA00023139"/>
    </source>
</evidence>
<dbReference type="Gene3D" id="3.40.50.10610">
    <property type="entry name" value="ABC-type transport auxiliary lipoprotein component"/>
    <property type="match status" value="1"/>
</dbReference>
<evidence type="ECO:0000313" key="8">
    <source>
        <dbReference type="Proteomes" id="UP000035444"/>
    </source>
</evidence>
<dbReference type="Proteomes" id="UP000035444">
    <property type="component" value="Unassembled WGS sequence"/>
</dbReference>
<feature type="signal peptide" evidence="6">
    <location>
        <begin position="1"/>
        <end position="19"/>
    </location>
</feature>
<dbReference type="EMBL" id="LAQL01000007">
    <property type="protein sequence ID" value="KLN60374.1"/>
    <property type="molecule type" value="Genomic_DNA"/>
</dbReference>
<dbReference type="Pfam" id="PF03783">
    <property type="entry name" value="CsgG"/>
    <property type="match status" value="1"/>
</dbReference>
<proteinExistence type="predicted"/>
<keyword evidence="3" id="KW-0472">Membrane</keyword>
<evidence type="ECO:0000256" key="3">
    <source>
        <dbReference type="ARBA" id="ARBA00023136"/>
    </source>
</evidence>
<dbReference type="PANTHER" id="PTHR41164">
    <property type="entry name" value="CURLI PRODUCTION ASSEMBLY/TRANSPORT COMPONENT CSGG"/>
    <property type="match status" value="1"/>
</dbReference>
<evidence type="ECO:0000313" key="7">
    <source>
        <dbReference type="EMBL" id="KLN60374.1"/>
    </source>
</evidence>
<dbReference type="RefSeq" id="WP_047764339.1">
    <property type="nucleotide sequence ID" value="NZ_LAQL01000007.1"/>
</dbReference>
<gene>
    <name evidence="7" type="ORF">WH96_11505</name>
</gene>